<dbReference type="EMBL" id="JAIQCV010000004">
    <property type="protein sequence ID" value="KAH1106609.1"/>
    <property type="molecule type" value="Genomic_DNA"/>
</dbReference>
<accession>A0A9D3W0A5</accession>
<dbReference type="Pfam" id="PF13456">
    <property type="entry name" value="RVT_3"/>
    <property type="match status" value="1"/>
</dbReference>
<keyword evidence="3" id="KW-1185">Reference proteome</keyword>
<dbReference type="GO" id="GO:0004523">
    <property type="term" value="F:RNA-DNA hybrid ribonuclease activity"/>
    <property type="evidence" value="ECO:0007669"/>
    <property type="project" value="InterPro"/>
</dbReference>
<dbReference type="GO" id="GO:0003676">
    <property type="term" value="F:nucleic acid binding"/>
    <property type="evidence" value="ECO:0007669"/>
    <property type="project" value="InterPro"/>
</dbReference>
<organism evidence="2 3">
    <name type="scientific">Gossypium stocksii</name>
    <dbReference type="NCBI Taxonomy" id="47602"/>
    <lineage>
        <taxon>Eukaryota</taxon>
        <taxon>Viridiplantae</taxon>
        <taxon>Streptophyta</taxon>
        <taxon>Embryophyta</taxon>
        <taxon>Tracheophyta</taxon>
        <taxon>Spermatophyta</taxon>
        <taxon>Magnoliopsida</taxon>
        <taxon>eudicotyledons</taxon>
        <taxon>Gunneridae</taxon>
        <taxon>Pentapetalae</taxon>
        <taxon>rosids</taxon>
        <taxon>malvids</taxon>
        <taxon>Malvales</taxon>
        <taxon>Malvaceae</taxon>
        <taxon>Malvoideae</taxon>
        <taxon>Gossypium</taxon>
    </lineage>
</organism>
<dbReference type="AlphaFoldDB" id="A0A9D3W0A5"/>
<proteinExistence type="predicted"/>
<dbReference type="CDD" id="cd06222">
    <property type="entry name" value="RNase_H_like"/>
    <property type="match status" value="1"/>
</dbReference>
<gene>
    <name evidence="2" type="ORF">J1N35_010377</name>
</gene>
<dbReference type="Proteomes" id="UP000828251">
    <property type="component" value="Unassembled WGS sequence"/>
</dbReference>
<evidence type="ECO:0000313" key="2">
    <source>
        <dbReference type="EMBL" id="KAH1106609.1"/>
    </source>
</evidence>
<reference evidence="2 3" key="1">
    <citation type="journal article" date="2021" name="Plant Biotechnol. J.">
        <title>Multi-omics assisted identification of the key and species-specific regulatory components of drought-tolerant mechanisms in Gossypium stocksii.</title>
        <authorList>
            <person name="Yu D."/>
            <person name="Ke L."/>
            <person name="Zhang D."/>
            <person name="Wu Y."/>
            <person name="Sun Y."/>
            <person name="Mei J."/>
            <person name="Sun J."/>
            <person name="Sun Y."/>
        </authorList>
    </citation>
    <scope>NUCLEOTIDE SEQUENCE [LARGE SCALE GENOMIC DNA]</scope>
    <source>
        <strain evidence="3">cv. E1</strain>
        <tissue evidence="2">Leaf</tissue>
    </source>
</reference>
<dbReference type="PANTHER" id="PTHR47723">
    <property type="entry name" value="OS05G0353850 PROTEIN"/>
    <property type="match status" value="1"/>
</dbReference>
<dbReference type="PANTHER" id="PTHR47723:SF19">
    <property type="entry name" value="POLYNUCLEOTIDYL TRANSFERASE, RIBONUCLEASE H-LIKE SUPERFAMILY PROTEIN"/>
    <property type="match status" value="1"/>
</dbReference>
<comment type="caution">
    <text evidence="2">The sequence shown here is derived from an EMBL/GenBank/DDBJ whole genome shotgun (WGS) entry which is preliminary data.</text>
</comment>
<dbReference type="InterPro" id="IPR044730">
    <property type="entry name" value="RNase_H-like_dom_plant"/>
</dbReference>
<dbReference type="InterPro" id="IPR053151">
    <property type="entry name" value="RNase_H-like"/>
</dbReference>
<feature type="domain" description="RNase H type-1" evidence="1">
    <location>
        <begin position="8"/>
        <end position="70"/>
    </location>
</feature>
<evidence type="ECO:0000259" key="1">
    <source>
        <dbReference type="Pfam" id="PF13456"/>
    </source>
</evidence>
<sequence length="102" mass="11643">MELLLGTQGYRNVWIQTDNLEMVKVLSSNVASDSGIVVLRRVKRILSTEGLWEIKYVNRDRNLIADQLAKLNLSRKSPFQILDAPPDSVVSLLQRDMTFRSP</sequence>
<dbReference type="OrthoDB" id="1306280at2759"/>
<name>A0A9D3W0A5_9ROSI</name>
<dbReference type="InterPro" id="IPR002156">
    <property type="entry name" value="RNaseH_domain"/>
</dbReference>
<protein>
    <recommendedName>
        <fullName evidence="1">RNase H type-1 domain-containing protein</fullName>
    </recommendedName>
</protein>
<evidence type="ECO:0000313" key="3">
    <source>
        <dbReference type="Proteomes" id="UP000828251"/>
    </source>
</evidence>